<evidence type="ECO:0000313" key="3">
    <source>
        <dbReference type="EMBL" id="CAG8846039.1"/>
    </source>
</evidence>
<accession>A0ABN7X241</accession>
<keyword evidence="1" id="KW-0175">Coiled coil</keyword>
<protein>
    <submittedName>
        <fullName evidence="3">21901_t:CDS:1</fullName>
    </submittedName>
</protein>
<dbReference type="EMBL" id="CAJVQB010081900">
    <property type="protein sequence ID" value="CAG8846039.1"/>
    <property type="molecule type" value="Genomic_DNA"/>
</dbReference>
<feature type="coiled-coil region" evidence="1">
    <location>
        <begin position="5"/>
        <end position="32"/>
    </location>
</feature>
<proteinExistence type="predicted"/>
<feature type="compositionally biased region" description="Acidic residues" evidence="2">
    <location>
        <begin position="92"/>
        <end position="115"/>
    </location>
</feature>
<evidence type="ECO:0000256" key="1">
    <source>
        <dbReference type="SAM" id="Coils"/>
    </source>
</evidence>
<name>A0ABN7X241_GIGMA</name>
<gene>
    <name evidence="3" type="ORF">GMARGA_LOCUS37963</name>
</gene>
<sequence>EDNYIWELQVANEKLERKLEEKKEVVKFRESVYRDDIQNERKKYLKLYEKKHKLAIRCNILSHNIDEVLGIIDERIEINEERQKMRKRFYTEELEGDKDEEEEDKEETEEEEEEELRGSPIVLDGEIGQSSK</sequence>
<feature type="non-terminal residue" evidence="3">
    <location>
        <position position="132"/>
    </location>
</feature>
<evidence type="ECO:0000256" key="2">
    <source>
        <dbReference type="SAM" id="MobiDB-lite"/>
    </source>
</evidence>
<feature type="region of interest" description="Disordered" evidence="2">
    <location>
        <begin position="89"/>
        <end position="132"/>
    </location>
</feature>
<keyword evidence="4" id="KW-1185">Reference proteome</keyword>
<dbReference type="Proteomes" id="UP000789901">
    <property type="component" value="Unassembled WGS sequence"/>
</dbReference>
<evidence type="ECO:0000313" key="4">
    <source>
        <dbReference type="Proteomes" id="UP000789901"/>
    </source>
</evidence>
<reference evidence="3 4" key="1">
    <citation type="submission" date="2021-06" db="EMBL/GenBank/DDBJ databases">
        <authorList>
            <person name="Kallberg Y."/>
            <person name="Tangrot J."/>
            <person name="Rosling A."/>
        </authorList>
    </citation>
    <scope>NUCLEOTIDE SEQUENCE [LARGE SCALE GENOMIC DNA]</scope>
    <source>
        <strain evidence="3 4">120-4 pot B 10/14</strain>
    </source>
</reference>
<organism evidence="3 4">
    <name type="scientific">Gigaspora margarita</name>
    <dbReference type="NCBI Taxonomy" id="4874"/>
    <lineage>
        <taxon>Eukaryota</taxon>
        <taxon>Fungi</taxon>
        <taxon>Fungi incertae sedis</taxon>
        <taxon>Mucoromycota</taxon>
        <taxon>Glomeromycotina</taxon>
        <taxon>Glomeromycetes</taxon>
        <taxon>Diversisporales</taxon>
        <taxon>Gigasporaceae</taxon>
        <taxon>Gigaspora</taxon>
    </lineage>
</organism>
<feature type="non-terminal residue" evidence="3">
    <location>
        <position position="1"/>
    </location>
</feature>
<comment type="caution">
    <text evidence="3">The sequence shown here is derived from an EMBL/GenBank/DDBJ whole genome shotgun (WGS) entry which is preliminary data.</text>
</comment>